<comment type="caution">
    <text evidence="1">The sequence shown here is derived from an EMBL/GenBank/DDBJ whole genome shotgun (WGS) entry which is preliminary data.</text>
</comment>
<dbReference type="EMBL" id="JBGNUJ010000002">
    <property type="protein sequence ID" value="KAL3964752.1"/>
    <property type="molecule type" value="Genomic_DNA"/>
</dbReference>
<reference evidence="1" key="1">
    <citation type="submission" date="2024-12" db="EMBL/GenBank/DDBJ databases">
        <title>Comparative genomics and development of molecular markers within Purpureocillium lilacinum and among Purpureocillium species.</title>
        <authorList>
            <person name="Yeh Z.-Y."/>
            <person name="Ni N.-T."/>
            <person name="Lo P.-H."/>
            <person name="Mushyakhwo K."/>
            <person name="Lin C.-F."/>
            <person name="Nai Y.-S."/>
        </authorList>
    </citation>
    <scope>NUCLEOTIDE SEQUENCE</scope>
    <source>
        <strain evidence="1">NCHU-NPUST-175</strain>
    </source>
</reference>
<gene>
    <name evidence="1" type="ORF">ACCO45_001756</name>
</gene>
<dbReference type="Proteomes" id="UP001638806">
    <property type="component" value="Unassembled WGS sequence"/>
</dbReference>
<name>A0ACC4E931_PURLI</name>
<accession>A0ACC4E931</accession>
<keyword evidence="2" id="KW-1185">Reference proteome</keyword>
<organism evidence="1 2">
    <name type="scientific">Purpureocillium lilacinum</name>
    <name type="common">Paecilomyces lilacinus</name>
    <dbReference type="NCBI Taxonomy" id="33203"/>
    <lineage>
        <taxon>Eukaryota</taxon>
        <taxon>Fungi</taxon>
        <taxon>Dikarya</taxon>
        <taxon>Ascomycota</taxon>
        <taxon>Pezizomycotina</taxon>
        <taxon>Sordariomycetes</taxon>
        <taxon>Hypocreomycetidae</taxon>
        <taxon>Hypocreales</taxon>
        <taxon>Ophiocordycipitaceae</taxon>
        <taxon>Purpureocillium</taxon>
    </lineage>
</organism>
<evidence type="ECO:0000313" key="2">
    <source>
        <dbReference type="Proteomes" id="UP001638806"/>
    </source>
</evidence>
<sequence>METVLEPSWVALLSRPKGSKGTKGDGHHQKARGEPAPGDQRSTETRTIPRRGKGAWGGRGSTGGRTAGLCLGARVCIIAALPKGQRAQRGAWTMPWLAAMLAISLGVGGPKHPSRGARVPWTTTERCARCFVLRGWCPPPKVPPKAASGGGPGASWKRYSSAQSNDGQHAVATARWHGLKMDAEVMQYEWGFGVLEESGVGSGSTYILLMVQRRSTASCRSKAWTPGQSIVRAQCCEYGTVPYRNVHDEDREGGACPSATVDQNGRDLFFWTLLRMRRWLRSFLGGSSLAVALLVLARMVPRVSAGSKVPALLAVSRDGFTSCDCFTHARSPAFSSPGKAKHQHATNATPKGPQNVQNVKGPSASQWESCPVPSPWVRLSCSHAPASQTHSGTFDGRPGMAWHGMAPGTGTFEACQPFWSPEHRQLCLAGTGTLAALGAGTRAGRQRKVPRTATRGTACAAASVVAALGACLSHWPTCPPRAGDPSCERAGEVASCQHRCNPALPARSSQLQRAWHHETSLESPSPDLLAFSIHPLRGPPAAAIFKPSRRRRPTTAAVCVGRHTLLAHTMPTPAGLPGPRGGRLLSAFSEQTALVRPLPARPWVSRGTCSEPRAQPRDAAAKLALSAQMGAAQRMDAVNSTPSIPDVPADDLPQRCDLPARHAVTRRGPPDRTKPHWTESRTPLWFSIRPLRRGSQRECLHGSDNNASARPCLLGSRLCEPERLTPSILARLPWANLSGQVDRHVPPSQPGSIPGPPKRFALPAPKITYIQSPGSGICALARTIRAKQTVKPSPVKVPQQAFPSPRRLWGPARSALETTSGSNAWSTSRQRNLLRRFFRRRRSCWTQAGAVPCPGGRPASTGAWGLGMMDCAYPQSKPPGEPLWPRGMLCCFCATMFHAENTDDATRVYKSNNPIHVSVLATVPLSQKRERVMMASLEIRADSSLAREIQMSSSAVIGEVRSGVRAGAEKWWAPLLPEELAVEFSDETIDVDCKRIPIQTTDTRTGLDCFATVSSAAGRPSAATATPLASSPSTCAQACHATCWLQDRASARQKRHQKRTSGLRCLRGLAAARIGWLITNLRLLPHLTYAVPRTVFAAAAVGSLRGTSTRCCMYCTCNSNGSIGSLFLVSPGAT</sequence>
<proteinExistence type="predicted"/>
<protein>
    <submittedName>
        <fullName evidence="1">Uncharacterized protein</fullName>
    </submittedName>
</protein>
<evidence type="ECO:0000313" key="1">
    <source>
        <dbReference type="EMBL" id="KAL3964752.1"/>
    </source>
</evidence>